<dbReference type="Proteomes" id="UP001634007">
    <property type="component" value="Unassembled WGS sequence"/>
</dbReference>
<proteinExistence type="predicted"/>
<protein>
    <submittedName>
        <fullName evidence="2">Uncharacterized protein</fullName>
    </submittedName>
</protein>
<evidence type="ECO:0000256" key="1">
    <source>
        <dbReference type="SAM" id="Phobius"/>
    </source>
</evidence>
<evidence type="ECO:0000313" key="3">
    <source>
        <dbReference type="Proteomes" id="UP001634007"/>
    </source>
</evidence>
<keyword evidence="1" id="KW-0812">Transmembrane</keyword>
<gene>
    <name evidence="2" type="ORF">ACJRO7_021001</name>
</gene>
<comment type="caution">
    <text evidence="2">The sequence shown here is derived from an EMBL/GenBank/DDBJ whole genome shotgun (WGS) entry which is preliminary data.</text>
</comment>
<sequence length="120" mass="13512">MSRTRAGNGLALLLAELIRRLESFAKPGFRSSVESRKVLLPIRDANVTGQIISIIILAIEIDVLSFRIKARVGRDWVVVLFGVLLVDLAWNQAVNSSLRQRNFTSRFVDHRVFGNMPLSH</sequence>
<dbReference type="AlphaFoldDB" id="A0ABD3KIC4"/>
<evidence type="ECO:0000313" key="2">
    <source>
        <dbReference type="EMBL" id="KAL3739670.1"/>
    </source>
</evidence>
<keyword evidence="1" id="KW-0472">Membrane</keyword>
<dbReference type="EMBL" id="JBJKBG010000005">
    <property type="protein sequence ID" value="KAL3739670.1"/>
    <property type="molecule type" value="Genomic_DNA"/>
</dbReference>
<name>A0ABD3KIC4_EUCGL</name>
<keyword evidence="3" id="KW-1185">Reference proteome</keyword>
<keyword evidence="1" id="KW-1133">Transmembrane helix</keyword>
<reference evidence="2 3" key="1">
    <citation type="submission" date="2024-11" db="EMBL/GenBank/DDBJ databases">
        <title>Chromosome-level genome assembly of Eucalyptus globulus Labill. provides insights into its genome evolution.</title>
        <authorList>
            <person name="Li X."/>
        </authorList>
    </citation>
    <scope>NUCLEOTIDE SEQUENCE [LARGE SCALE GENOMIC DNA]</scope>
    <source>
        <strain evidence="2">CL2024</strain>
        <tissue evidence="2">Fresh tender leaves</tissue>
    </source>
</reference>
<feature type="transmembrane region" description="Helical" evidence="1">
    <location>
        <begin position="76"/>
        <end position="93"/>
    </location>
</feature>
<accession>A0ABD3KIC4</accession>
<organism evidence="2 3">
    <name type="scientific">Eucalyptus globulus</name>
    <name type="common">Tasmanian blue gum</name>
    <dbReference type="NCBI Taxonomy" id="34317"/>
    <lineage>
        <taxon>Eukaryota</taxon>
        <taxon>Viridiplantae</taxon>
        <taxon>Streptophyta</taxon>
        <taxon>Embryophyta</taxon>
        <taxon>Tracheophyta</taxon>
        <taxon>Spermatophyta</taxon>
        <taxon>Magnoliopsida</taxon>
        <taxon>eudicotyledons</taxon>
        <taxon>Gunneridae</taxon>
        <taxon>Pentapetalae</taxon>
        <taxon>rosids</taxon>
        <taxon>malvids</taxon>
        <taxon>Myrtales</taxon>
        <taxon>Myrtaceae</taxon>
        <taxon>Myrtoideae</taxon>
        <taxon>Eucalypteae</taxon>
        <taxon>Eucalyptus</taxon>
    </lineage>
</organism>